<evidence type="ECO:0000256" key="1">
    <source>
        <dbReference type="SAM" id="Phobius"/>
    </source>
</evidence>
<reference evidence="2 3" key="1">
    <citation type="submission" date="2024-11" db="EMBL/GenBank/DDBJ databases">
        <title>Adaptive evolution of stress response genes in parasites aligns with host niche diversity.</title>
        <authorList>
            <person name="Hahn C."/>
            <person name="Resl P."/>
        </authorList>
    </citation>
    <scope>NUCLEOTIDE SEQUENCE [LARGE SCALE GENOMIC DNA]</scope>
    <source>
        <strain evidence="2">EGGRZ-B1_66</strain>
        <tissue evidence="2">Body</tissue>
    </source>
</reference>
<feature type="transmembrane region" description="Helical" evidence="1">
    <location>
        <begin position="253"/>
        <end position="271"/>
    </location>
</feature>
<comment type="caution">
    <text evidence="2">The sequence shown here is derived from an EMBL/GenBank/DDBJ whole genome shotgun (WGS) entry which is preliminary data.</text>
</comment>
<feature type="transmembrane region" description="Helical" evidence="1">
    <location>
        <begin position="125"/>
        <end position="149"/>
    </location>
</feature>
<name>A0ABD2Q8Z0_9PLAT</name>
<keyword evidence="3" id="KW-1185">Reference proteome</keyword>
<accession>A0ABD2Q8Z0</accession>
<feature type="transmembrane region" description="Helical" evidence="1">
    <location>
        <begin position="12"/>
        <end position="32"/>
    </location>
</feature>
<keyword evidence="1" id="KW-0812">Transmembrane</keyword>
<keyword evidence="1" id="KW-0472">Membrane</keyword>
<feature type="transmembrane region" description="Helical" evidence="1">
    <location>
        <begin position="365"/>
        <end position="390"/>
    </location>
</feature>
<dbReference type="Proteomes" id="UP001626550">
    <property type="component" value="Unassembled WGS sequence"/>
</dbReference>
<evidence type="ECO:0000313" key="3">
    <source>
        <dbReference type="Proteomes" id="UP001626550"/>
    </source>
</evidence>
<sequence>MSSSFEGVCETTLLYNIAMVFFFHFPIIYFLTKIGFLSRRSILTAYSRIFGHFFLCFGYAALVSEIISFDFSMYLTQGASDLIINFMRNYPFNQGNYKDPLIINMAILLAVMLLFSHMKRHQQRLFLISTFVGLIVSMTWGLIFVSIYQWDLKILNSQDIFGDFESQELIHFILEMYFRMIGPSGSAIWIYIGSKLPRDCSETRIIGFILLTLVEHFVEVQIACRFRAWLFIQLIKKEEETCENALDPEATNYIFHTAGLVMGIYAIHGVIRKLSSLFLIFEDALDELGVNKRKSGLLLFTILFILMELFVNNSMYNSFFLSNEIVGSIGYLFPAITMLVNGPISSLNAIFPAHQSCILYKVLKYLFMLCIILTSFGIFSMFMILILLLAREASESVFDHFAKLALLLVTSLYLASRHEDNTANK</sequence>
<feature type="transmembrane region" description="Helical" evidence="1">
    <location>
        <begin position="328"/>
        <end position="353"/>
    </location>
</feature>
<protein>
    <submittedName>
        <fullName evidence="2">Uncharacterized protein</fullName>
    </submittedName>
</protein>
<dbReference type="EMBL" id="JBJKFK010000923">
    <property type="protein sequence ID" value="KAL3314721.1"/>
    <property type="molecule type" value="Genomic_DNA"/>
</dbReference>
<feature type="transmembrane region" description="Helical" evidence="1">
    <location>
        <begin position="396"/>
        <end position="415"/>
    </location>
</feature>
<organism evidence="2 3">
    <name type="scientific">Cichlidogyrus casuarinus</name>
    <dbReference type="NCBI Taxonomy" id="1844966"/>
    <lineage>
        <taxon>Eukaryota</taxon>
        <taxon>Metazoa</taxon>
        <taxon>Spiralia</taxon>
        <taxon>Lophotrochozoa</taxon>
        <taxon>Platyhelminthes</taxon>
        <taxon>Monogenea</taxon>
        <taxon>Monopisthocotylea</taxon>
        <taxon>Dactylogyridea</taxon>
        <taxon>Ancyrocephalidae</taxon>
        <taxon>Cichlidogyrus</taxon>
    </lineage>
</organism>
<feature type="transmembrane region" description="Helical" evidence="1">
    <location>
        <begin position="297"/>
        <end position="316"/>
    </location>
</feature>
<proteinExistence type="predicted"/>
<gene>
    <name evidence="2" type="ORF">Ciccas_006661</name>
</gene>
<dbReference type="AlphaFoldDB" id="A0ABD2Q8Z0"/>
<keyword evidence="1" id="KW-1133">Transmembrane helix</keyword>
<evidence type="ECO:0000313" key="2">
    <source>
        <dbReference type="EMBL" id="KAL3314721.1"/>
    </source>
</evidence>
<feature type="transmembrane region" description="Helical" evidence="1">
    <location>
        <begin position="101"/>
        <end position="118"/>
    </location>
</feature>
<feature type="transmembrane region" description="Helical" evidence="1">
    <location>
        <begin position="53"/>
        <end position="75"/>
    </location>
</feature>